<dbReference type="Proteomes" id="UP001239111">
    <property type="component" value="Chromosome 3"/>
</dbReference>
<evidence type="ECO:0000313" key="1">
    <source>
        <dbReference type="EMBL" id="KAJ8669997.1"/>
    </source>
</evidence>
<gene>
    <name evidence="1" type="ORF">QAD02_001256</name>
</gene>
<reference evidence="1" key="1">
    <citation type="submission" date="2023-04" db="EMBL/GenBank/DDBJ databases">
        <title>A chromosome-level genome assembly of the parasitoid wasp Eretmocerus hayati.</title>
        <authorList>
            <person name="Zhong Y."/>
            <person name="Liu S."/>
            <person name="Liu Y."/>
        </authorList>
    </citation>
    <scope>NUCLEOTIDE SEQUENCE</scope>
    <source>
        <strain evidence="1">ZJU_SS_LIU_2023</strain>
    </source>
</reference>
<comment type="caution">
    <text evidence="1">The sequence shown here is derived from an EMBL/GenBank/DDBJ whole genome shotgun (WGS) entry which is preliminary data.</text>
</comment>
<organism evidence="1 2">
    <name type="scientific">Eretmocerus hayati</name>
    <dbReference type="NCBI Taxonomy" id="131215"/>
    <lineage>
        <taxon>Eukaryota</taxon>
        <taxon>Metazoa</taxon>
        <taxon>Ecdysozoa</taxon>
        <taxon>Arthropoda</taxon>
        <taxon>Hexapoda</taxon>
        <taxon>Insecta</taxon>
        <taxon>Pterygota</taxon>
        <taxon>Neoptera</taxon>
        <taxon>Endopterygota</taxon>
        <taxon>Hymenoptera</taxon>
        <taxon>Apocrita</taxon>
        <taxon>Proctotrupomorpha</taxon>
        <taxon>Chalcidoidea</taxon>
        <taxon>Aphelinidae</taxon>
        <taxon>Aphelininae</taxon>
        <taxon>Eretmocerus</taxon>
    </lineage>
</organism>
<accession>A0ACC2NFX0</accession>
<sequence length="542" mass="60392">MTLDPNYINKYPYHCVEFKRAGRPSATNKMIDVVATKCFKIVKGSGKNDNRPKKVQVYFPPPPYSTESYKQYNQSLQDLSCPLDGWQLYSVIIKARAENLNEAMVKLRDLKEEQHAWSMSDANPEECENHAIESIRRAQLLAQSEAMMQAHETHVDPVQGVCNNYGVEMMSENNNMPQDHMIEAITNSQIVGSADNGVPIITQVLVNHNASLGKSSSKRQRVSNKCSKSSSSDIKKNEDLMADLLAEMKGLRVDVKDLNGNVDNLRRAITDTAGLVPKDFIGTVKELGEKFKYTIPLMTLDEFDRFDSELGNPKSNLKHHVMTVLQAGLDRKYIISKSAINMVKMFISKSVALQYVTQKPVEGKDKNRLMIKTNFYACMDSLIRNHRMSNNGMTTGLKDVSTAVGTVLTNAKSWSADDSPASATSESTKTQSCASPIPVVTVAQIHTETNNQAQPTVNRPILIEVPPKMNISKQPGTSRNDIDLIVFEEKDDEPSSKQMRIDVEGNCSDESESGILADGKSNSEDSDEEEYSDEMSEFLKLI</sequence>
<dbReference type="EMBL" id="CM056743">
    <property type="protein sequence ID" value="KAJ8669997.1"/>
    <property type="molecule type" value="Genomic_DNA"/>
</dbReference>
<keyword evidence="2" id="KW-1185">Reference proteome</keyword>
<proteinExistence type="predicted"/>
<evidence type="ECO:0000313" key="2">
    <source>
        <dbReference type="Proteomes" id="UP001239111"/>
    </source>
</evidence>
<protein>
    <submittedName>
        <fullName evidence="1">Uncharacterized protein</fullName>
    </submittedName>
</protein>
<name>A0ACC2NFX0_9HYME</name>